<name>A0A226F2Z8_FOLCA</name>
<protein>
    <submittedName>
        <fullName evidence="1">Uncharacterized protein</fullName>
    </submittedName>
</protein>
<evidence type="ECO:0000313" key="1">
    <source>
        <dbReference type="EMBL" id="OXA63316.1"/>
    </source>
</evidence>
<dbReference type="OrthoDB" id="619536at2759"/>
<evidence type="ECO:0000313" key="2">
    <source>
        <dbReference type="Proteomes" id="UP000198287"/>
    </source>
</evidence>
<dbReference type="AlphaFoldDB" id="A0A226F2Z8"/>
<reference evidence="1 2" key="1">
    <citation type="submission" date="2015-12" db="EMBL/GenBank/DDBJ databases">
        <title>The genome of Folsomia candida.</title>
        <authorList>
            <person name="Faddeeva A."/>
            <person name="Derks M.F."/>
            <person name="Anvar Y."/>
            <person name="Smit S."/>
            <person name="Van Straalen N."/>
            <person name="Roelofs D."/>
        </authorList>
    </citation>
    <scope>NUCLEOTIDE SEQUENCE [LARGE SCALE GENOMIC DNA]</scope>
    <source>
        <strain evidence="1 2">VU population</strain>
        <tissue evidence="1">Whole body</tissue>
    </source>
</reference>
<organism evidence="1 2">
    <name type="scientific">Folsomia candida</name>
    <name type="common">Springtail</name>
    <dbReference type="NCBI Taxonomy" id="158441"/>
    <lineage>
        <taxon>Eukaryota</taxon>
        <taxon>Metazoa</taxon>
        <taxon>Ecdysozoa</taxon>
        <taxon>Arthropoda</taxon>
        <taxon>Hexapoda</taxon>
        <taxon>Collembola</taxon>
        <taxon>Entomobryomorpha</taxon>
        <taxon>Isotomoidea</taxon>
        <taxon>Isotomidae</taxon>
        <taxon>Proisotominae</taxon>
        <taxon>Folsomia</taxon>
    </lineage>
</organism>
<dbReference type="Proteomes" id="UP000198287">
    <property type="component" value="Unassembled WGS sequence"/>
</dbReference>
<keyword evidence="2" id="KW-1185">Reference proteome</keyword>
<comment type="caution">
    <text evidence="1">The sequence shown here is derived from an EMBL/GenBank/DDBJ whole genome shotgun (WGS) entry which is preliminary data.</text>
</comment>
<accession>A0A226F2Z8</accession>
<dbReference type="EMBL" id="LNIX01000001">
    <property type="protein sequence ID" value="OXA63316.1"/>
    <property type="molecule type" value="Genomic_DNA"/>
</dbReference>
<sequence>MKDSTFSVTRALIVHGFGSLPRPIWKHINKQNDSYDRMFIGNLPSPGEKPNFGGYLITEMSVMGLGVGLITFGDTMRIGVFGNRNILSRCGQAEEITRAFITELDELQAGSDLGVGDLGSCLVSQAERVAPRGPGLH</sequence>
<gene>
    <name evidence="1" type="ORF">Fcan01_00078</name>
</gene>
<proteinExistence type="predicted"/>